<dbReference type="PROSITE" id="PS51462">
    <property type="entry name" value="NUDIX"/>
    <property type="match status" value="1"/>
</dbReference>
<dbReference type="InterPro" id="IPR000086">
    <property type="entry name" value="NUDIX_hydrolase_dom"/>
</dbReference>
<evidence type="ECO:0000256" key="3">
    <source>
        <dbReference type="ARBA" id="ARBA00005279"/>
    </source>
</evidence>
<evidence type="ECO:0000256" key="8">
    <source>
        <dbReference type="ARBA" id="ARBA00023211"/>
    </source>
</evidence>
<keyword evidence="8" id="KW-0464">Manganese</keyword>
<keyword evidence="5" id="KW-0479">Metal-binding</keyword>
<evidence type="ECO:0000256" key="7">
    <source>
        <dbReference type="ARBA" id="ARBA00022884"/>
    </source>
</evidence>
<feature type="compositionally biased region" description="Low complexity" evidence="9">
    <location>
        <begin position="814"/>
        <end position="826"/>
    </location>
</feature>
<comment type="cofactor">
    <cofactor evidence="1">
        <name>Mn(2+)</name>
        <dbReference type="ChEBI" id="CHEBI:29035"/>
    </cofactor>
</comment>
<keyword evidence="6" id="KW-0378">Hydrolase</keyword>
<feature type="region of interest" description="Disordered" evidence="9">
    <location>
        <begin position="729"/>
        <end position="759"/>
    </location>
</feature>
<keyword evidence="7" id="KW-0694">RNA-binding</keyword>
<protein>
    <submittedName>
        <fullName evidence="11">mRNA-decapping enzyme subunit 2</fullName>
    </submittedName>
</protein>
<dbReference type="PANTHER" id="PTHR23114:SF17">
    <property type="entry name" value="M7GPPPN-MRNA HYDROLASE"/>
    <property type="match status" value="1"/>
</dbReference>
<feature type="compositionally biased region" description="Polar residues" evidence="9">
    <location>
        <begin position="473"/>
        <end position="487"/>
    </location>
</feature>
<evidence type="ECO:0000313" key="11">
    <source>
        <dbReference type="EMBL" id="KAK7737015.1"/>
    </source>
</evidence>
<evidence type="ECO:0000259" key="10">
    <source>
        <dbReference type="PROSITE" id="PS51462"/>
    </source>
</evidence>
<dbReference type="Pfam" id="PF05026">
    <property type="entry name" value="DCP2"/>
    <property type="match status" value="1"/>
</dbReference>
<evidence type="ECO:0000256" key="9">
    <source>
        <dbReference type="SAM" id="MobiDB-lite"/>
    </source>
</evidence>
<dbReference type="InterPro" id="IPR015797">
    <property type="entry name" value="NUDIX_hydrolase-like_dom_sf"/>
</dbReference>
<feature type="compositionally biased region" description="Basic and acidic residues" evidence="9">
    <location>
        <begin position="523"/>
        <end position="532"/>
    </location>
</feature>
<proteinExistence type="inferred from homology"/>
<organism evidence="11 12">
    <name type="scientific">Cytospora paraplurivora</name>
    <dbReference type="NCBI Taxonomy" id="2898453"/>
    <lineage>
        <taxon>Eukaryota</taxon>
        <taxon>Fungi</taxon>
        <taxon>Dikarya</taxon>
        <taxon>Ascomycota</taxon>
        <taxon>Pezizomycotina</taxon>
        <taxon>Sordariomycetes</taxon>
        <taxon>Sordariomycetidae</taxon>
        <taxon>Diaporthales</taxon>
        <taxon>Cytosporaceae</taxon>
        <taxon>Cytospora</taxon>
    </lineage>
</organism>
<dbReference type="PANTHER" id="PTHR23114">
    <property type="entry name" value="M7GPPPN-MRNA HYDROLASE"/>
    <property type="match status" value="1"/>
</dbReference>
<dbReference type="FunFam" id="3.90.79.10:FF:000003">
    <property type="entry name" value="M7GpppN-mRNA hydrolase isoform 2"/>
    <property type="match status" value="1"/>
</dbReference>
<dbReference type="InterPro" id="IPR020084">
    <property type="entry name" value="NUDIX_hydrolase_CS"/>
</dbReference>
<dbReference type="GO" id="GO:0000184">
    <property type="term" value="P:nuclear-transcribed mRNA catabolic process, nonsense-mediated decay"/>
    <property type="evidence" value="ECO:0007669"/>
    <property type="project" value="InterPro"/>
</dbReference>
<dbReference type="PROSITE" id="PS00893">
    <property type="entry name" value="NUDIX_BOX"/>
    <property type="match status" value="1"/>
</dbReference>
<dbReference type="Proteomes" id="UP001320245">
    <property type="component" value="Unassembled WGS sequence"/>
</dbReference>
<evidence type="ECO:0000256" key="5">
    <source>
        <dbReference type="ARBA" id="ARBA00022723"/>
    </source>
</evidence>
<dbReference type="InterPro" id="IPR007722">
    <property type="entry name" value="DCP2_BoxA"/>
</dbReference>
<reference evidence="11 12" key="1">
    <citation type="journal article" date="2023" name="PLoS ONE">
        <title>Cytospora paraplurivora sp. nov. isolated from orchards with fruit tree decline syndrome in Ontario, Canada.</title>
        <authorList>
            <person name="Ilyukhin E."/>
            <person name="Nguyen H.D.T."/>
            <person name="Castle A.J."/>
            <person name="Ellouze W."/>
        </authorList>
    </citation>
    <scope>NUCLEOTIDE SEQUENCE [LARGE SCALE GENOMIC DNA]</scope>
    <source>
        <strain evidence="11 12">FDS-564</strain>
    </source>
</reference>
<dbReference type="Gene3D" id="1.10.10.1050">
    <property type="entry name" value="Dcp2, box A domain"/>
    <property type="match status" value="1"/>
</dbReference>
<dbReference type="CDD" id="cd03672">
    <property type="entry name" value="NUDIX_Dcp2p_Nudt20"/>
    <property type="match status" value="1"/>
</dbReference>
<dbReference type="AlphaFoldDB" id="A0AAN9U1N9"/>
<feature type="region of interest" description="Disordered" evidence="9">
    <location>
        <begin position="562"/>
        <end position="600"/>
    </location>
</feature>
<evidence type="ECO:0000256" key="6">
    <source>
        <dbReference type="ARBA" id="ARBA00022801"/>
    </source>
</evidence>
<comment type="similarity">
    <text evidence="3">Belongs to the Nudix hydrolase family. DCP2 subfamily.</text>
</comment>
<keyword evidence="4" id="KW-0963">Cytoplasm</keyword>
<comment type="caution">
    <text evidence="11">The sequence shown here is derived from an EMBL/GenBank/DDBJ whole genome shotgun (WGS) entry which is preliminary data.</text>
</comment>
<dbReference type="InterPro" id="IPR044099">
    <property type="entry name" value="Dcp2_NUDIX"/>
</dbReference>
<dbReference type="Pfam" id="PF00293">
    <property type="entry name" value="NUDIX"/>
    <property type="match status" value="1"/>
</dbReference>
<accession>A0AAN9U1N9</accession>
<dbReference type="GO" id="GO:0030145">
    <property type="term" value="F:manganese ion binding"/>
    <property type="evidence" value="ECO:0007669"/>
    <property type="project" value="InterPro"/>
</dbReference>
<feature type="region of interest" description="Disordered" evidence="9">
    <location>
        <begin position="792"/>
        <end position="837"/>
    </location>
</feature>
<dbReference type="GO" id="GO:0003723">
    <property type="term" value="F:RNA binding"/>
    <property type="evidence" value="ECO:0007669"/>
    <property type="project" value="UniProtKB-KW"/>
</dbReference>
<dbReference type="InterPro" id="IPR036189">
    <property type="entry name" value="DCP2_BoxA_sf"/>
</dbReference>
<dbReference type="GO" id="GO:0000932">
    <property type="term" value="C:P-body"/>
    <property type="evidence" value="ECO:0007669"/>
    <property type="project" value="TreeGrafter"/>
</dbReference>
<feature type="compositionally biased region" description="Polar residues" evidence="9">
    <location>
        <begin position="586"/>
        <end position="600"/>
    </location>
</feature>
<evidence type="ECO:0000313" key="12">
    <source>
        <dbReference type="Proteomes" id="UP001320245"/>
    </source>
</evidence>
<dbReference type="SUPFAM" id="SSF140586">
    <property type="entry name" value="Dcp2 domain-like"/>
    <property type="match status" value="1"/>
</dbReference>
<feature type="region of interest" description="Disordered" evidence="9">
    <location>
        <begin position="462"/>
        <end position="494"/>
    </location>
</feature>
<dbReference type="SMART" id="SM01125">
    <property type="entry name" value="DCP2"/>
    <property type="match status" value="1"/>
</dbReference>
<feature type="compositionally biased region" description="Polar residues" evidence="9">
    <location>
        <begin position="637"/>
        <end position="663"/>
    </location>
</feature>
<feature type="region of interest" description="Disordered" evidence="9">
    <location>
        <begin position="631"/>
        <end position="663"/>
    </location>
</feature>
<dbReference type="GO" id="GO:0140933">
    <property type="term" value="F:5'-(N(7)-methylguanosine 5'-triphospho)-[mRNA] hydrolase activity"/>
    <property type="evidence" value="ECO:0007669"/>
    <property type="project" value="InterPro"/>
</dbReference>
<comment type="subcellular location">
    <subcellularLocation>
        <location evidence="2">Cytoplasm</location>
    </subcellularLocation>
</comment>
<keyword evidence="12" id="KW-1185">Reference proteome</keyword>
<feature type="compositionally biased region" description="Polar residues" evidence="9">
    <location>
        <begin position="534"/>
        <end position="550"/>
    </location>
</feature>
<dbReference type="EMBL" id="JAJSPL020000031">
    <property type="protein sequence ID" value="KAK7737015.1"/>
    <property type="molecule type" value="Genomic_DNA"/>
</dbReference>
<dbReference type="Gene3D" id="3.90.79.10">
    <property type="entry name" value="Nucleoside Triphosphate Pyrophosphohydrolase"/>
    <property type="match status" value="1"/>
</dbReference>
<dbReference type="GO" id="GO:0000290">
    <property type="term" value="P:deadenylation-dependent decapping of nuclear-transcribed mRNA"/>
    <property type="evidence" value="ECO:0007669"/>
    <property type="project" value="InterPro"/>
</dbReference>
<gene>
    <name evidence="11" type="primary">DCP2</name>
    <name evidence="11" type="ORF">SLS53_006771</name>
</gene>
<feature type="domain" description="Nudix hydrolase" evidence="10">
    <location>
        <begin position="96"/>
        <end position="235"/>
    </location>
</feature>
<sequence length="853" mass="93778">MDPLQMTLDDWLDDLCARFINCLPRSELSDFARIGLHVEEAHWFYEDFIYPQNPTALPKLNLKAFSLRIFQHSPLTNELPSQSLSAAFDNFLAYKKRIPVRGLIMLNEAMDQAVLVKGWNKGASWSFPRGKINQEEDDLKCAIREVYEETGFDVEKAGLVPEDRSVKYFEHIIREQHLRYYVIPNVPMDYKFAPRTRKEISDIRWYKLADLPGRPKKKLGPDVNAAASNASRFYMVAPFIEPLNRWVKQQLKRKDRLRNSHKPGAILQAETDEPMTEEEGTATETGHETFPSLYATVESREAATREIQRLLKIQPLAQRSQAGVFDQAQERGNTLLAMLQQKNEISREGSSATTQPGAHMPHTPLDHVYNVVPEPRTPYYHHPTQQFSFGGQQAPLHFPVQPDMSNQLRSILGVAGNPRGPGYQYTQAANQRPSMTTAPNYVNRPVLVHPQPLPRQANHILTSTMVPTPGPDNRTTGHGPQQANTGSAGAAKTNLPQHITPNARQQQGLNSTQLGLLKALREESGTAKEALHESSPQQRVAETSRPNQQLSQHLAALASTYGPQTPVKSAPQDDRTGGSIPAGGNPPNSGAQSAFRASNVSNTQRTALLDILKQPSASSPRQQKFELNLKENRSPGLDNQATLRQQPSSFNLGPGTTLSSTQMNNASNQANRSLNFPYSAQSIAARHQSGDEQGLAQQLAGSPAVNSVGAEDRIQIMQNPNRVPQHSLINGPPYNHTFQSRVPGPPVGPNETLGPRRQDADPQQLQKLMSLFSNPSAPANGKEPATFNMGQLASQLPAPGPHVPSIGASPSVDGAGSAASMSRGGSQHATPISPENERFLLNYLNQTVSSSAK</sequence>
<evidence type="ECO:0000256" key="2">
    <source>
        <dbReference type="ARBA" id="ARBA00004496"/>
    </source>
</evidence>
<feature type="region of interest" description="Disordered" evidence="9">
    <location>
        <begin position="523"/>
        <end position="550"/>
    </location>
</feature>
<dbReference type="SUPFAM" id="SSF55811">
    <property type="entry name" value="Nudix"/>
    <property type="match status" value="1"/>
</dbReference>
<name>A0AAN9U1N9_9PEZI</name>
<evidence type="ECO:0000256" key="1">
    <source>
        <dbReference type="ARBA" id="ARBA00001936"/>
    </source>
</evidence>
<evidence type="ECO:0000256" key="4">
    <source>
        <dbReference type="ARBA" id="ARBA00022490"/>
    </source>
</evidence>